<proteinExistence type="predicted"/>
<feature type="domain" description="ATP-cone" evidence="4">
    <location>
        <begin position="36"/>
        <end position="132"/>
    </location>
</feature>
<organism evidence="5 6">
    <name type="scientific">Clathrus columnatus</name>
    <dbReference type="NCBI Taxonomy" id="1419009"/>
    <lineage>
        <taxon>Eukaryota</taxon>
        <taxon>Fungi</taxon>
        <taxon>Dikarya</taxon>
        <taxon>Basidiomycota</taxon>
        <taxon>Agaricomycotina</taxon>
        <taxon>Agaricomycetes</taxon>
        <taxon>Phallomycetidae</taxon>
        <taxon>Phallales</taxon>
        <taxon>Clathraceae</taxon>
        <taxon>Clathrus</taxon>
    </lineage>
</organism>
<evidence type="ECO:0000313" key="5">
    <source>
        <dbReference type="EMBL" id="GJJ15923.1"/>
    </source>
</evidence>
<comment type="caution">
    <text evidence="5">The sequence shown here is derived from an EMBL/GenBank/DDBJ whole genome shotgun (WGS) entry which is preliminary data.</text>
</comment>
<dbReference type="GO" id="GO:0009263">
    <property type="term" value="P:deoxyribonucleotide biosynthetic process"/>
    <property type="evidence" value="ECO:0007669"/>
    <property type="project" value="TreeGrafter"/>
</dbReference>
<dbReference type="GO" id="GO:0005971">
    <property type="term" value="C:ribonucleoside-diphosphate reductase complex"/>
    <property type="evidence" value="ECO:0007669"/>
    <property type="project" value="TreeGrafter"/>
</dbReference>
<dbReference type="Gene3D" id="3.20.70.20">
    <property type="match status" value="1"/>
</dbReference>
<dbReference type="GO" id="GO:0005524">
    <property type="term" value="F:ATP binding"/>
    <property type="evidence" value="ECO:0007669"/>
    <property type="project" value="UniProtKB-UniRule"/>
</dbReference>
<reference evidence="5" key="1">
    <citation type="submission" date="2021-10" db="EMBL/GenBank/DDBJ databases">
        <title>De novo Genome Assembly of Clathrus columnatus (Basidiomycota, Fungi) Using Illumina and Nanopore Sequence Data.</title>
        <authorList>
            <person name="Ogiso-Tanaka E."/>
            <person name="Itagaki H."/>
            <person name="Hosoya T."/>
            <person name="Hosaka K."/>
        </authorList>
    </citation>
    <scope>NUCLEOTIDE SEQUENCE</scope>
    <source>
        <strain evidence="5">MO-923</strain>
    </source>
</reference>
<dbReference type="SUPFAM" id="SSF48168">
    <property type="entry name" value="R1 subunit of ribonucleotide reductase, N-terminal domain"/>
    <property type="match status" value="1"/>
</dbReference>
<evidence type="ECO:0000256" key="3">
    <source>
        <dbReference type="PROSITE-ProRule" id="PRU00492"/>
    </source>
</evidence>
<dbReference type="InterPro" id="IPR039718">
    <property type="entry name" value="Rrm1"/>
</dbReference>
<keyword evidence="6" id="KW-1185">Reference proteome</keyword>
<dbReference type="GO" id="GO:0004748">
    <property type="term" value="F:ribonucleoside-diphosphate reductase activity, thioredoxin disulfide as acceptor"/>
    <property type="evidence" value="ECO:0007669"/>
    <property type="project" value="TreeGrafter"/>
</dbReference>
<protein>
    <submittedName>
        <fullName evidence="5">Ribonucleoside reductase large subunit Cdc22</fullName>
    </submittedName>
</protein>
<dbReference type="InterPro" id="IPR005144">
    <property type="entry name" value="ATP-cone_dom"/>
</dbReference>
<sequence length="190" mass="21283">MSSYTLNFAGLTSSTFCEEIKGSTDNTETLYMSKSKTVIKDSTLKPTCTKERVAFDKITSRISKLCYGLDTDHIEPVEITKKVIAGVYQGVTTVELDNLAAETAACLTTSHPDYAILAARIAISNLHKETKKKFSEVIEDLYRYRSQTFLVNPKNGKPASMISDFTYDVVRKNAELLDSAIVYNRDFDYN</sequence>
<accession>A0AAV5ASE0</accession>
<dbReference type="PANTHER" id="PTHR11573">
    <property type="entry name" value="RIBONUCLEOSIDE-DIPHOSPHATE REDUCTASE LARGE CHAIN"/>
    <property type="match status" value="1"/>
</dbReference>
<name>A0AAV5ASE0_9AGAM</name>
<evidence type="ECO:0000256" key="2">
    <source>
        <dbReference type="ARBA" id="ARBA00022840"/>
    </source>
</evidence>
<dbReference type="EMBL" id="BPWL01000011">
    <property type="protein sequence ID" value="GJJ15923.1"/>
    <property type="molecule type" value="Genomic_DNA"/>
</dbReference>
<dbReference type="Pfam" id="PF03477">
    <property type="entry name" value="ATP-cone"/>
    <property type="match status" value="1"/>
</dbReference>
<gene>
    <name evidence="5" type="primary">CDC22_2</name>
    <name evidence="5" type="ORF">Clacol_010202</name>
</gene>
<evidence type="ECO:0000259" key="4">
    <source>
        <dbReference type="PROSITE" id="PS51161"/>
    </source>
</evidence>
<evidence type="ECO:0000256" key="1">
    <source>
        <dbReference type="ARBA" id="ARBA00022741"/>
    </source>
</evidence>
<dbReference type="Proteomes" id="UP001050691">
    <property type="component" value="Unassembled WGS sequence"/>
</dbReference>
<dbReference type="PANTHER" id="PTHR11573:SF6">
    <property type="entry name" value="RIBONUCLEOSIDE-DIPHOSPHATE REDUCTASE LARGE SUBUNIT"/>
    <property type="match status" value="1"/>
</dbReference>
<keyword evidence="2 3" id="KW-0067">ATP-binding</keyword>
<dbReference type="AlphaFoldDB" id="A0AAV5ASE0"/>
<keyword evidence="1 3" id="KW-0547">Nucleotide-binding</keyword>
<dbReference type="PROSITE" id="PS51161">
    <property type="entry name" value="ATP_CONE"/>
    <property type="match status" value="1"/>
</dbReference>
<evidence type="ECO:0000313" key="6">
    <source>
        <dbReference type="Proteomes" id="UP001050691"/>
    </source>
</evidence>
<dbReference type="InterPro" id="IPR008926">
    <property type="entry name" value="RNR_R1-su_N"/>
</dbReference>